<comment type="caution">
    <text evidence="2">The sequence shown here is derived from an EMBL/GenBank/DDBJ whole genome shotgun (WGS) entry which is preliminary data.</text>
</comment>
<gene>
    <name evidence="2" type="ORF">DET45_101255</name>
</gene>
<keyword evidence="1" id="KW-0732">Signal</keyword>
<protein>
    <recommendedName>
        <fullName evidence="4">SPOR domain-containing protein</fullName>
    </recommendedName>
</protein>
<keyword evidence="3" id="KW-1185">Reference proteome</keyword>
<evidence type="ECO:0000313" key="3">
    <source>
        <dbReference type="Proteomes" id="UP000246964"/>
    </source>
</evidence>
<feature type="chain" id="PRO_5016359895" description="SPOR domain-containing protein" evidence="1">
    <location>
        <begin position="32"/>
        <end position="168"/>
    </location>
</feature>
<organism evidence="2 3">
    <name type="scientific">Pseudidiomarina maritima</name>
    <dbReference type="NCBI Taxonomy" id="519453"/>
    <lineage>
        <taxon>Bacteria</taxon>
        <taxon>Pseudomonadati</taxon>
        <taxon>Pseudomonadota</taxon>
        <taxon>Gammaproteobacteria</taxon>
        <taxon>Alteromonadales</taxon>
        <taxon>Idiomarinaceae</taxon>
        <taxon>Pseudidiomarina</taxon>
    </lineage>
</organism>
<reference evidence="2 3" key="1">
    <citation type="submission" date="2018-05" db="EMBL/GenBank/DDBJ databases">
        <title>Freshwater and sediment microbial communities from various areas in North America, analyzing microbe dynamics in response to fracking.</title>
        <authorList>
            <person name="Lamendella R."/>
        </authorList>
    </citation>
    <scope>NUCLEOTIDE SEQUENCE [LARGE SCALE GENOMIC DNA]</scope>
    <source>
        <strain evidence="2 3">125B1</strain>
    </source>
</reference>
<evidence type="ECO:0000256" key="1">
    <source>
        <dbReference type="SAM" id="SignalP"/>
    </source>
</evidence>
<proteinExistence type="predicted"/>
<evidence type="ECO:0000313" key="2">
    <source>
        <dbReference type="EMBL" id="PWW16150.1"/>
    </source>
</evidence>
<accession>A0A317QBS5</accession>
<sequence>MMQLNKSSTLTHLGSLIVAASWLLLSGCQPAGDAERLTNQELALVQTIDQQQLPNQDWALSSAVIQLSFCRNRVNDTLLAEGEELNRWRLVGERSAFPRQRQEGLEQLAELYHDHGVLLWQQWGTVSSQLYRIAYPSRYSEPNVFNALASLGRDEKICFSSLDASQSE</sequence>
<dbReference type="PROSITE" id="PS51257">
    <property type="entry name" value="PROKAR_LIPOPROTEIN"/>
    <property type="match status" value="1"/>
</dbReference>
<dbReference type="EMBL" id="QGTT01000001">
    <property type="protein sequence ID" value="PWW16150.1"/>
    <property type="molecule type" value="Genomic_DNA"/>
</dbReference>
<name>A0A317QBS5_9GAMM</name>
<dbReference type="Proteomes" id="UP000246964">
    <property type="component" value="Unassembled WGS sequence"/>
</dbReference>
<evidence type="ECO:0008006" key="4">
    <source>
        <dbReference type="Google" id="ProtNLM"/>
    </source>
</evidence>
<dbReference type="AlphaFoldDB" id="A0A317QBS5"/>
<feature type="signal peptide" evidence="1">
    <location>
        <begin position="1"/>
        <end position="31"/>
    </location>
</feature>
<dbReference type="OrthoDB" id="6237886at2"/>
<dbReference type="RefSeq" id="WP_110074890.1">
    <property type="nucleotide sequence ID" value="NZ_QGTT01000001.1"/>
</dbReference>